<dbReference type="AlphaFoldDB" id="A0A498IYV8"/>
<evidence type="ECO:0000313" key="4">
    <source>
        <dbReference type="EMBL" id="RXH88579.1"/>
    </source>
</evidence>
<feature type="repeat" description="PPR" evidence="3">
    <location>
        <begin position="44"/>
        <end position="78"/>
    </location>
</feature>
<keyword evidence="2" id="KW-0677">Repeat</keyword>
<dbReference type="PROSITE" id="PS51375">
    <property type="entry name" value="PPR"/>
    <property type="match status" value="2"/>
</dbReference>
<organism evidence="4 5">
    <name type="scientific">Malus domestica</name>
    <name type="common">Apple</name>
    <name type="synonym">Pyrus malus</name>
    <dbReference type="NCBI Taxonomy" id="3750"/>
    <lineage>
        <taxon>Eukaryota</taxon>
        <taxon>Viridiplantae</taxon>
        <taxon>Streptophyta</taxon>
        <taxon>Embryophyta</taxon>
        <taxon>Tracheophyta</taxon>
        <taxon>Spermatophyta</taxon>
        <taxon>Magnoliopsida</taxon>
        <taxon>eudicotyledons</taxon>
        <taxon>Gunneridae</taxon>
        <taxon>Pentapetalae</taxon>
        <taxon>rosids</taxon>
        <taxon>fabids</taxon>
        <taxon>Rosales</taxon>
        <taxon>Rosaceae</taxon>
        <taxon>Amygdaloideae</taxon>
        <taxon>Maleae</taxon>
        <taxon>Malus</taxon>
    </lineage>
</organism>
<dbReference type="GO" id="GO:0009507">
    <property type="term" value="C:chloroplast"/>
    <property type="evidence" value="ECO:0007669"/>
    <property type="project" value="TreeGrafter"/>
</dbReference>
<accession>A0A498IYV8</accession>
<evidence type="ECO:0000256" key="2">
    <source>
        <dbReference type="ARBA" id="ARBA00022737"/>
    </source>
</evidence>
<dbReference type="PANTHER" id="PTHR47936:SF1">
    <property type="entry name" value="PENTATRICOPEPTIDE REPEAT-CONTAINING PROTEIN GUN1, CHLOROPLASTIC"/>
    <property type="match status" value="1"/>
</dbReference>
<keyword evidence="5" id="KW-1185">Reference proteome</keyword>
<protein>
    <recommendedName>
        <fullName evidence="6">Pentacotripeptide-repeat region of PRORP domain-containing protein</fullName>
    </recommendedName>
</protein>
<feature type="repeat" description="PPR" evidence="3">
    <location>
        <begin position="9"/>
        <end position="43"/>
    </location>
</feature>
<dbReference type="InterPro" id="IPR011990">
    <property type="entry name" value="TPR-like_helical_dom_sf"/>
</dbReference>
<proteinExistence type="inferred from homology"/>
<comment type="caution">
    <text evidence="4">The sequence shown here is derived from an EMBL/GenBank/DDBJ whole genome shotgun (WGS) entry which is preliminary data.</text>
</comment>
<dbReference type="NCBIfam" id="TIGR00756">
    <property type="entry name" value="PPR"/>
    <property type="match status" value="2"/>
</dbReference>
<dbReference type="GO" id="GO:0031930">
    <property type="term" value="P:mitochondria-nucleus signaling pathway"/>
    <property type="evidence" value="ECO:0007669"/>
    <property type="project" value="TreeGrafter"/>
</dbReference>
<dbReference type="EMBL" id="RDQH01000335">
    <property type="protein sequence ID" value="RXH88579.1"/>
    <property type="molecule type" value="Genomic_DNA"/>
</dbReference>
<evidence type="ECO:0008006" key="6">
    <source>
        <dbReference type="Google" id="ProtNLM"/>
    </source>
</evidence>
<evidence type="ECO:0000256" key="1">
    <source>
        <dbReference type="ARBA" id="ARBA00007626"/>
    </source>
</evidence>
<reference evidence="4 5" key="1">
    <citation type="submission" date="2018-10" db="EMBL/GenBank/DDBJ databases">
        <title>A high-quality apple genome assembly.</title>
        <authorList>
            <person name="Hu J."/>
        </authorList>
    </citation>
    <scope>NUCLEOTIDE SEQUENCE [LARGE SCALE GENOMIC DNA]</scope>
    <source>
        <strain evidence="5">cv. HFTH1</strain>
        <tissue evidence="4">Young leaf</tissue>
    </source>
</reference>
<dbReference type="Proteomes" id="UP000290289">
    <property type="component" value="Chromosome 9"/>
</dbReference>
<dbReference type="STRING" id="3750.A0A498IYV8"/>
<evidence type="ECO:0000256" key="3">
    <source>
        <dbReference type="PROSITE-ProRule" id="PRU00708"/>
    </source>
</evidence>
<dbReference type="GO" id="GO:0010019">
    <property type="term" value="P:chloroplast-nucleus signaling pathway"/>
    <property type="evidence" value="ECO:0007669"/>
    <property type="project" value="TreeGrafter"/>
</dbReference>
<name>A0A498IYV8_MALDO</name>
<dbReference type="InterPro" id="IPR002885">
    <property type="entry name" value="PPR_rpt"/>
</dbReference>
<dbReference type="PANTHER" id="PTHR47936">
    <property type="entry name" value="PPR_LONG DOMAIN-CONTAINING PROTEIN"/>
    <property type="match status" value="1"/>
</dbReference>
<dbReference type="Gene3D" id="1.25.40.10">
    <property type="entry name" value="Tetratricopeptide repeat domain"/>
    <property type="match status" value="1"/>
</dbReference>
<gene>
    <name evidence="4" type="ORF">DVH24_000178</name>
</gene>
<evidence type="ECO:0000313" key="5">
    <source>
        <dbReference type="Proteomes" id="UP000290289"/>
    </source>
</evidence>
<dbReference type="Pfam" id="PF13041">
    <property type="entry name" value="PPR_2"/>
    <property type="match status" value="1"/>
</dbReference>
<comment type="similarity">
    <text evidence="1">Belongs to the PPR family. P subfamily.</text>
</comment>
<sequence length="142" mass="15766">MKKIGCTPDMYAYNALMPGMMRTDMIDEAHSLLKVMEENDCIPDLNSHNIIFNGLARMGGPNQALEMFAKTKHSKIEPDAVTYNTILGCKADERDSTGFEYDLNTYSSILEAVGKVDDIHKSSLMGPSMILLSLLSLVKLFL</sequence>